<sequence>MNQPTMRAKTCTPLLLSLPHKRLKVAKKELDSENESALGGWGVLSLASSQQAI</sequence>
<gene>
    <name evidence="1" type="ORF">MICAE_1910007</name>
</gene>
<evidence type="ECO:0000313" key="1">
    <source>
        <dbReference type="EMBL" id="CCI13491.1"/>
    </source>
</evidence>
<dbReference type="Proteomes" id="UP000003273">
    <property type="component" value="Unassembled WGS sequence"/>
</dbReference>
<dbReference type="EMBL" id="CAIL01000103">
    <property type="protein sequence ID" value="CCI13491.1"/>
    <property type="molecule type" value="Genomic_DNA"/>
</dbReference>
<accession>I4GUL7</accession>
<protein>
    <submittedName>
        <fullName evidence="1">Uncharacterized protein</fullName>
    </submittedName>
</protein>
<dbReference type="HOGENOM" id="CLU_3063412_0_0_3"/>
<comment type="caution">
    <text evidence="1">The sequence shown here is derived from an EMBL/GenBank/DDBJ whole genome shotgun (WGS) entry which is preliminary data.</text>
</comment>
<name>I4GUL7_MICAE</name>
<evidence type="ECO:0000313" key="2">
    <source>
        <dbReference type="Proteomes" id="UP000003273"/>
    </source>
</evidence>
<dbReference type="AlphaFoldDB" id="I4GUL7"/>
<proteinExistence type="predicted"/>
<organism evidence="1 2">
    <name type="scientific">Microcystis aeruginosa PCC 9806</name>
    <dbReference type="NCBI Taxonomy" id="1160282"/>
    <lineage>
        <taxon>Bacteria</taxon>
        <taxon>Bacillati</taxon>
        <taxon>Cyanobacteriota</taxon>
        <taxon>Cyanophyceae</taxon>
        <taxon>Oscillatoriophycideae</taxon>
        <taxon>Chroococcales</taxon>
        <taxon>Microcystaceae</taxon>
        <taxon>Microcystis</taxon>
    </lineage>
</organism>
<reference evidence="1 2" key="1">
    <citation type="submission" date="2012-04" db="EMBL/GenBank/DDBJ databases">
        <authorList>
            <person name="Genoscope - CEA"/>
        </authorList>
    </citation>
    <scope>NUCLEOTIDE SEQUENCE [LARGE SCALE GENOMIC DNA]</scope>
    <source>
        <strain evidence="1 2">9806</strain>
    </source>
</reference>